<evidence type="ECO:0000256" key="9">
    <source>
        <dbReference type="SAM" id="MobiDB-lite"/>
    </source>
</evidence>
<sequence>MPKLTATLIQSAPALINPVNDRELVLRNLHIPELENLGATLNQFDVLNLCDNEISTLGNLPLLPRLKGLLLANNRISRIDDDLHQGAPDLAEIILTNNRIAELGDIDPLAKCTQLTHLSLLNNPVTRHKDYRLYVVHRLPSVRVLDFEKVLDKERSAAKKRFATKDGKVLAAQYAATRGGSSGVVGAGTSSSHAGSAHAGSSAKPGPAAKVGMSSEEIARIKEQLANATSMAEIQRLEELLARGRLPAKPTFTTS</sequence>
<dbReference type="InterPro" id="IPR001611">
    <property type="entry name" value="Leu-rich_rpt"/>
</dbReference>
<comment type="similarity">
    <text evidence="7">Belongs to the U2 small nuclear ribonucleoprotein A family.</text>
</comment>
<keyword evidence="4" id="KW-0677">Repeat</keyword>
<dbReference type="Gene3D" id="3.80.10.10">
    <property type="entry name" value="Ribonuclease Inhibitor"/>
    <property type="match status" value="1"/>
</dbReference>
<dbReference type="InterPro" id="IPR003603">
    <property type="entry name" value="U2A'_phosphoprotein32A_C"/>
</dbReference>
<feature type="domain" description="U2A'/phosphoprotein 32 family A C-terminal" evidence="10">
    <location>
        <begin position="128"/>
        <end position="146"/>
    </location>
</feature>
<keyword evidence="12" id="KW-1185">Reference proteome</keyword>
<protein>
    <recommendedName>
        <fullName evidence="8">U2 small nuclear ribonucleoprotein A'</fullName>
    </recommendedName>
</protein>
<evidence type="ECO:0000256" key="5">
    <source>
        <dbReference type="ARBA" id="ARBA00023187"/>
    </source>
</evidence>
<name>A0A1Y2HFP1_9FUNG</name>
<keyword evidence="5" id="KW-0508">mRNA splicing</keyword>
<keyword evidence="2" id="KW-0433">Leucine-rich repeat</keyword>
<dbReference type="InterPro" id="IPR032675">
    <property type="entry name" value="LRR_dom_sf"/>
</dbReference>
<feature type="compositionally biased region" description="Low complexity" evidence="9">
    <location>
        <begin position="187"/>
        <end position="210"/>
    </location>
</feature>
<gene>
    <name evidence="11" type="ORF">BCR44DRAFT_66406</name>
</gene>
<dbReference type="GO" id="GO:0005686">
    <property type="term" value="C:U2 snRNP"/>
    <property type="evidence" value="ECO:0007669"/>
    <property type="project" value="TreeGrafter"/>
</dbReference>
<dbReference type="SUPFAM" id="SSF52058">
    <property type="entry name" value="L domain-like"/>
    <property type="match status" value="1"/>
</dbReference>
<dbReference type="InterPro" id="IPR044640">
    <property type="entry name" value="RU2A"/>
</dbReference>
<dbReference type="GO" id="GO:0030620">
    <property type="term" value="F:U2 snRNA binding"/>
    <property type="evidence" value="ECO:0007669"/>
    <property type="project" value="InterPro"/>
</dbReference>
<comment type="subcellular location">
    <subcellularLocation>
        <location evidence="1">Nucleus</location>
    </subcellularLocation>
</comment>
<organism evidence="11 12">
    <name type="scientific">Catenaria anguillulae PL171</name>
    <dbReference type="NCBI Taxonomy" id="765915"/>
    <lineage>
        <taxon>Eukaryota</taxon>
        <taxon>Fungi</taxon>
        <taxon>Fungi incertae sedis</taxon>
        <taxon>Blastocladiomycota</taxon>
        <taxon>Blastocladiomycetes</taxon>
        <taxon>Blastocladiales</taxon>
        <taxon>Catenariaceae</taxon>
        <taxon>Catenaria</taxon>
    </lineage>
</organism>
<evidence type="ECO:0000313" key="12">
    <source>
        <dbReference type="Proteomes" id="UP000193411"/>
    </source>
</evidence>
<accession>A0A1Y2HFP1</accession>
<dbReference type="SMART" id="SM00446">
    <property type="entry name" value="LRRcap"/>
    <property type="match status" value="1"/>
</dbReference>
<dbReference type="OrthoDB" id="433501at2759"/>
<dbReference type="STRING" id="765915.A0A1Y2HFP1"/>
<keyword evidence="3" id="KW-0507">mRNA processing</keyword>
<dbReference type="FunFam" id="3.80.10.10:FF:000026">
    <property type="entry name" value="U2 small nuclear ribonucleoprotein A"/>
    <property type="match status" value="1"/>
</dbReference>
<evidence type="ECO:0000256" key="4">
    <source>
        <dbReference type="ARBA" id="ARBA00022737"/>
    </source>
</evidence>
<evidence type="ECO:0000256" key="8">
    <source>
        <dbReference type="ARBA" id="ARBA00024238"/>
    </source>
</evidence>
<dbReference type="Pfam" id="PF14580">
    <property type="entry name" value="LRR_9"/>
    <property type="match status" value="1"/>
</dbReference>
<dbReference type="AlphaFoldDB" id="A0A1Y2HFP1"/>
<keyword evidence="3" id="KW-0747">Spliceosome</keyword>
<dbReference type="GO" id="GO:0000398">
    <property type="term" value="P:mRNA splicing, via spliceosome"/>
    <property type="evidence" value="ECO:0007669"/>
    <property type="project" value="InterPro"/>
</dbReference>
<dbReference type="EMBL" id="MCFL01000054">
    <property type="protein sequence ID" value="ORZ31882.1"/>
    <property type="molecule type" value="Genomic_DNA"/>
</dbReference>
<comment type="caution">
    <text evidence="11">The sequence shown here is derived from an EMBL/GenBank/DDBJ whole genome shotgun (WGS) entry which is preliminary data.</text>
</comment>
<keyword evidence="6" id="KW-0539">Nucleus</keyword>
<evidence type="ECO:0000256" key="6">
    <source>
        <dbReference type="ARBA" id="ARBA00023242"/>
    </source>
</evidence>
<reference evidence="11 12" key="1">
    <citation type="submission" date="2016-07" db="EMBL/GenBank/DDBJ databases">
        <title>Pervasive Adenine N6-methylation of Active Genes in Fungi.</title>
        <authorList>
            <consortium name="DOE Joint Genome Institute"/>
            <person name="Mondo S.J."/>
            <person name="Dannebaum R.O."/>
            <person name="Kuo R.C."/>
            <person name="Labutti K."/>
            <person name="Haridas S."/>
            <person name="Kuo A."/>
            <person name="Salamov A."/>
            <person name="Ahrendt S.R."/>
            <person name="Lipzen A."/>
            <person name="Sullivan W."/>
            <person name="Andreopoulos W.B."/>
            <person name="Clum A."/>
            <person name="Lindquist E."/>
            <person name="Daum C."/>
            <person name="Ramamoorthy G.K."/>
            <person name="Gryganskyi A."/>
            <person name="Culley D."/>
            <person name="Magnuson J.K."/>
            <person name="James T.Y."/>
            <person name="O'Malley M.A."/>
            <person name="Stajich J.E."/>
            <person name="Spatafora J.W."/>
            <person name="Visel A."/>
            <person name="Grigoriev I.V."/>
        </authorList>
    </citation>
    <scope>NUCLEOTIDE SEQUENCE [LARGE SCALE GENOMIC DNA]</scope>
    <source>
        <strain evidence="11 12">PL171</strain>
    </source>
</reference>
<evidence type="ECO:0000256" key="7">
    <source>
        <dbReference type="ARBA" id="ARBA00024196"/>
    </source>
</evidence>
<feature type="region of interest" description="Disordered" evidence="9">
    <location>
        <begin position="179"/>
        <end position="211"/>
    </location>
</feature>
<dbReference type="GO" id="GO:0005681">
    <property type="term" value="C:spliceosomal complex"/>
    <property type="evidence" value="ECO:0007669"/>
    <property type="project" value="UniProtKB-KW"/>
</dbReference>
<evidence type="ECO:0000313" key="11">
    <source>
        <dbReference type="EMBL" id="ORZ31882.1"/>
    </source>
</evidence>
<evidence type="ECO:0000256" key="1">
    <source>
        <dbReference type="ARBA" id="ARBA00004123"/>
    </source>
</evidence>
<evidence type="ECO:0000256" key="3">
    <source>
        <dbReference type="ARBA" id="ARBA00022728"/>
    </source>
</evidence>
<dbReference type="PANTHER" id="PTHR10552">
    <property type="entry name" value="U2 SMALL NUCLEAR RIBONUCLEOPROTEIN A"/>
    <property type="match status" value="1"/>
</dbReference>
<evidence type="ECO:0000256" key="2">
    <source>
        <dbReference type="ARBA" id="ARBA00022614"/>
    </source>
</evidence>
<proteinExistence type="inferred from homology"/>
<evidence type="ECO:0000259" key="10">
    <source>
        <dbReference type="SMART" id="SM00446"/>
    </source>
</evidence>
<dbReference type="PANTHER" id="PTHR10552:SF6">
    <property type="entry name" value="U2 SMALL NUCLEAR RIBONUCLEOPROTEIN A"/>
    <property type="match status" value="1"/>
</dbReference>
<dbReference type="Proteomes" id="UP000193411">
    <property type="component" value="Unassembled WGS sequence"/>
</dbReference>
<dbReference type="PROSITE" id="PS51450">
    <property type="entry name" value="LRR"/>
    <property type="match status" value="2"/>
</dbReference>